<sequence length="630" mass="69911">MKSGRHSYSKLPLPSTDDSLSIPIPNLADSPSRISSDVRSIYSSTTSLASTSAFIAKKPIALTLHSTSYSVKDGKRQDKQILSNVSCFVKPGQLLAVLGSSGAGKSTLLDILADRRKSGRLENKLWVNGMKPDDIPFALSDVCSYVLQDDSFIAALTVTETLTFAQRMFRRKSDPLQIEQILRALHLDDIKLSRVGDLLKRGISGGQRRRLSIAIGLLNNPSVLLLDEPTSGLDSVNALRVMTSLAELASLGLTCVASIHQPRSAIWKQFDTLLLLHKGRTAYFGPASGAVTFFEPVLGKLPTDYNPADFLLDGLETNPELDDFTESEAGQKMLSEILSIREKEDTNYTGGITRLERASLPQRTLALIHRTWVAKIRNGREFIVTPLVVLFLAVLCGSLFYNIPVSDFDQDSWHRIDFLLFGILMFSLFSLPQLGTYISERVTFQRERAAGMYSALEFFTAATVCDVPLQMCITLLFTEVCFEMVKLTGSRLVYACILFLVLTYGHAVSHFISLLSSDAISALSGCMCVVAYSYLLNGQLITREDMNPNAIGLFNTSYVYNSFIPVLVNEFSSPEMVEMWGPTNEGRNPVHWFGFEAGDMPICIHNLILGIAVFRLLTFMTLKYKYKELR</sequence>
<evidence type="ECO:0000256" key="3">
    <source>
        <dbReference type="ARBA" id="ARBA00022692"/>
    </source>
</evidence>
<dbReference type="PROSITE" id="PS00211">
    <property type="entry name" value="ABC_TRANSPORTER_1"/>
    <property type="match status" value="1"/>
</dbReference>
<dbReference type="PANTHER" id="PTHR48041:SF139">
    <property type="entry name" value="PROTEIN SCARLET"/>
    <property type="match status" value="1"/>
</dbReference>
<keyword evidence="6 8" id="KW-1133">Transmembrane helix</keyword>
<dbReference type="InterPro" id="IPR003439">
    <property type="entry name" value="ABC_transporter-like_ATP-bd"/>
</dbReference>
<evidence type="ECO:0000256" key="8">
    <source>
        <dbReference type="SAM" id="Phobius"/>
    </source>
</evidence>
<feature type="transmembrane region" description="Helical" evidence="8">
    <location>
        <begin position="519"/>
        <end position="537"/>
    </location>
</feature>
<dbReference type="Pfam" id="PF19055">
    <property type="entry name" value="ABC2_membrane_7"/>
    <property type="match status" value="1"/>
</dbReference>
<dbReference type="SUPFAM" id="SSF52540">
    <property type="entry name" value="P-loop containing nucleoside triphosphate hydrolases"/>
    <property type="match status" value="1"/>
</dbReference>
<evidence type="ECO:0000259" key="9">
    <source>
        <dbReference type="PROSITE" id="PS50893"/>
    </source>
</evidence>
<name>A0A9W7APC0_9STRA</name>
<proteinExistence type="predicted"/>
<dbReference type="EMBL" id="BLQM01000193">
    <property type="protein sequence ID" value="GMH74206.1"/>
    <property type="molecule type" value="Genomic_DNA"/>
</dbReference>
<feature type="transmembrane region" description="Helical" evidence="8">
    <location>
        <begin position="382"/>
        <end position="403"/>
    </location>
</feature>
<feature type="transmembrane region" description="Helical" evidence="8">
    <location>
        <begin position="492"/>
        <end position="513"/>
    </location>
</feature>
<evidence type="ECO:0000256" key="5">
    <source>
        <dbReference type="ARBA" id="ARBA00022840"/>
    </source>
</evidence>
<dbReference type="SMART" id="SM00382">
    <property type="entry name" value="AAA"/>
    <property type="match status" value="1"/>
</dbReference>
<comment type="caution">
    <text evidence="10">The sequence shown here is derived from an EMBL/GenBank/DDBJ whole genome shotgun (WGS) entry which is preliminary data.</text>
</comment>
<evidence type="ECO:0000256" key="1">
    <source>
        <dbReference type="ARBA" id="ARBA00004141"/>
    </source>
</evidence>
<dbReference type="InterPro" id="IPR027417">
    <property type="entry name" value="P-loop_NTPase"/>
</dbReference>
<reference evidence="11" key="1">
    <citation type="journal article" date="2023" name="Commun. Biol.">
        <title>Genome analysis of Parmales, the sister group of diatoms, reveals the evolutionary specialization of diatoms from phago-mixotrophs to photoautotrophs.</title>
        <authorList>
            <person name="Ban H."/>
            <person name="Sato S."/>
            <person name="Yoshikawa S."/>
            <person name="Yamada K."/>
            <person name="Nakamura Y."/>
            <person name="Ichinomiya M."/>
            <person name="Sato N."/>
            <person name="Blanc-Mathieu R."/>
            <person name="Endo H."/>
            <person name="Kuwata A."/>
            <person name="Ogata H."/>
        </authorList>
    </citation>
    <scope>NUCLEOTIDE SEQUENCE [LARGE SCALE GENOMIC DNA]</scope>
</reference>
<evidence type="ECO:0000256" key="4">
    <source>
        <dbReference type="ARBA" id="ARBA00022741"/>
    </source>
</evidence>
<dbReference type="GO" id="GO:0016020">
    <property type="term" value="C:membrane"/>
    <property type="evidence" value="ECO:0007669"/>
    <property type="project" value="UniProtKB-SubCell"/>
</dbReference>
<keyword evidence="7 8" id="KW-0472">Membrane</keyword>
<evidence type="ECO:0000256" key="7">
    <source>
        <dbReference type="ARBA" id="ARBA00023136"/>
    </source>
</evidence>
<dbReference type="InterPro" id="IPR003593">
    <property type="entry name" value="AAA+_ATPase"/>
</dbReference>
<dbReference type="PROSITE" id="PS50893">
    <property type="entry name" value="ABC_TRANSPORTER_2"/>
    <property type="match status" value="1"/>
</dbReference>
<dbReference type="Pfam" id="PF01061">
    <property type="entry name" value="ABC2_membrane"/>
    <property type="match status" value="1"/>
</dbReference>
<dbReference type="InterPro" id="IPR043926">
    <property type="entry name" value="ABCG_dom"/>
</dbReference>
<keyword evidence="2" id="KW-0813">Transport</keyword>
<feature type="transmembrane region" description="Helical" evidence="8">
    <location>
        <begin position="604"/>
        <end position="622"/>
    </location>
</feature>
<feature type="transmembrane region" description="Helical" evidence="8">
    <location>
        <begin position="418"/>
        <end position="438"/>
    </location>
</feature>
<comment type="subcellular location">
    <subcellularLocation>
        <location evidence="1">Membrane</location>
        <topology evidence="1">Multi-pass membrane protein</topology>
    </subcellularLocation>
</comment>
<dbReference type="InterPro" id="IPR013525">
    <property type="entry name" value="ABC2_TM"/>
</dbReference>
<dbReference type="GO" id="GO:0016887">
    <property type="term" value="F:ATP hydrolysis activity"/>
    <property type="evidence" value="ECO:0007669"/>
    <property type="project" value="InterPro"/>
</dbReference>
<dbReference type="Gene3D" id="3.40.50.300">
    <property type="entry name" value="P-loop containing nucleotide triphosphate hydrolases"/>
    <property type="match status" value="1"/>
</dbReference>
<accession>A0A9W7APC0</accession>
<dbReference type="GO" id="GO:0005524">
    <property type="term" value="F:ATP binding"/>
    <property type="evidence" value="ECO:0007669"/>
    <property type="project" value="UniProtKB-KW"/>
</dbReference>
<evidence type="ECO:0000256" key="6">
    <source>
        <dbReference type="ARBA" id="ARBA00022989"/>
    </source>
</evidence>
<evidence type="ECO:0000313" key="10">
    <source>
        <dbReference type="EMBL" id="GMH74206.1"/>
    </source>
</evidence>
<keyword evidence="3 8" id="KW-0812">Transmembrane</keyword>
<dbReference type="Pfam" id="PF00005">
    <property type="entry name" value="ABC_tran"/>
    <property type="match status" value="1"/>
</dbReference>
<dbReference type="Proteomes" id="UP001162640">
    <property type="component" value="Unassembled WGS sequence"/>
</dbReference>
<feature type="domain" description="ABC transporter" evidence="9">
    <location>
        <begin position="62"/>
        <end position="303"/>
    </location>
</feature>
<dbReference type="InterPro" id="IPR017871">
    <property type="entry name" value="ABC_transporter-like_CS"/>
</dbReference>
<organism evidence="10 11">
    <name type="scientific">Triparma laevis f. inornata</name>
    <dbReference type="NCBI Taxonomy" id="1714386"/>
    <lineage>
        <taxon>Eukaryota</taxon>
        <taxon>Sar</taxon>
        <taxon>Stramenopiles</taxon>
        <taxon>Ochrophyta</taxon>
        <taxon>Bolidophyceae</taxon>
        <taxon>Parmales</taxon>
        <taxon>Triparmaceae</taxon>
        <taxon>Triparma</taxon>
    </lineage>
</organism>
<evidence type="ECO:0000256" key="2">
    <source>
        <dbReference type="ARBA" id="ARBA00022448"/>
    </source>
</evidence>
<keyword evidence="4" id="KW-0547">Nucleotide-binding</keyword>
<dbReference type="AlphaFoldDB" id="A0A9W7APC0"/>
<protein>
    <recommendedName>
        <fullName evidence="9">ABC transporter domain-containing protein</fullName>
    </recommendedName>
</protein>
<dbReference type="GO" id="GO:0140359">
    <property type="term" value="F:ABC-type transporter activity"/>
    <property type="evidence" value="ECO:0007669"/>
    <property type="project" value="InterPro"/>
</dbReference>
<dbReference type="PANTHER" id="PTHR48041">
    <property type="entry name" value="ABC TRANSPORTER G FAMILY MEMBER 28"/>
    <property type="match status" value="1"/>
</dbReference>
<feature type="transmembrane region" description="Helical" evidence="8">
    <location>
        <begin position="549"/>
        <end position="568"/>
    </location>
</feature>
<evidence type="ECO:0000313" key="11">
    <source>
        <dbReference type="Proteomes" id="UP001162640"/>
    </source>
</evidence>
<gene>
    <name evidence="10" type="ORF">TL16_g06402</name>
</gene>
<keyword evidence="5" id="KW-0067">ATP-binding</keyword>
<dbReference type="InterPro" id="IPR050352">
    <property type="entry name" value="ABCG_transporters"/>
</dbReference>